<dbReference type="Proteomes" id="UP001590950">
    <property type="component" value="Unassembled WGS sequence"/>
</dbReference>
<dbReference type="EMBL" id="JBEFKJ010000001">
    <property type="protein sequence ID" value="KAL2048335.1"/>
    <property type="molecule type" value="Genomic_DNA"/>
</dbReference>
<name>A0ABR4ARM1_9LECA</name>
<keyword evidence="3" id="KW-1185">Reference proteome</keyword>
<feature type="chain" id="PRO_5047522867" evidence="1">
    <location>
        <begin position="24"/>
        <end position="233"/>
    </location>
</feature>
<comment type="caution">
    <text evidence="2">The sequence shown here is derived from an EMBL/GenBank/DDBJ whole genome shotgun (WGS) entry which is preliminary data.</text>
</comment>
<organism evidence="2 3">
    <name type="scientific">Stereocaulon virgatum</name>
    <dbReference type="NCBI Taxonomy" id="373712"/>
    <lineage>
        <taxon>Eukaryota</taxon>
        <taxon>Fungi</taxon>
        <taxon>Dikarya</taxon>
        <taxon>Ascomycota</taxon>
        <taxon>Pezizomycotina</taxon>
        <taxon>Lecanoromycetes</taxon>
        <taxon>OSLEUM clade</taxon>
        <taxon>Lecanoromycetidae</taxon>
        <taxon>Lecanorales</taxon>
        <taxon>Lecanorineae</taxon>
        <taxon>Stereocaulaceae</taxon>
        <taxon>Stereocaulon</taxon>
    </lineage>
</organism>
<feature type="signal peptide" evidence="1">
    <location>
        <begin position="1"/>
        <end position="23"/>
    </location>
</feature>
<sequence>MGTMRTPLYVLLSLLFLSHYITTLEVPICNTATYGKPIPSDCKSLFERVTSQQYMTTRLFDDEQLRVEPDESWPGVPQNPFSVPIVQLPKYFSMNTCNFALMTYTNPQTHLSFPLVISDWGSINSSGTHLIEQCLGPQSRGGEISIRAATSQDPVLVLFMWAGGAEFEKKLVKYEYDPTYSPQLLLSTVGVNETNSTSFDSVAAVSTAMENTSVSALPFEKIKPSMSEPVGIS</sequence>
<accession>A0ABR4ARM1</accession>
<keyword evidence="1" id="KW-0732">Signal</keyword>
<proteinExistence type="predicted"/>
<gene>
    <name evidence="2" type="ORF">N7G274_000246</name>
</gene>
<evidence type="ECO:0000313" key="2">
    <source>
        <dbReference type="EMBL" id="KAL2048335.1"/>
    </source>
</evidence>
<evidence type="ECO:0000256" key="1">
    <source>
        <dbReference type="SAM" id="SignalP"/>
    </source>
</evidence>
<evidence type="ECO:0000313" key="3">
    <source>
        <dbReference type="Proteomes" id="UP001590950"/>
    </source>
</evidence>
<protein>
    <submittedName>
        <fullName evidence="2">Uncharacterized protein</fullName>
    </submittedName>
</protein>
<reference evidence="2 3" key="1">
    <citation type="submission" date="2024-09" db="EMBL/GenBank/DDBJ databases">
        <title>Rethinking Asexuality: The Enigmatic Case of Functional Sexual Genes in Lepraria (Stereocaulaceae).</title>
        <authorList>
            <person name="Doellman M."/>
            <person name="Sun Y."/>
            <person name="Barcenas-Pena A."/>
            <person name="Lumbsch H.T."/>
            <person name="Grewe F."/>
        </authorList>
    </citation>
    <scope>NUCLEOTIDE SEQUENCE [LARGE SCALE GENOMIC DNA]</scope>
    <source>
        <strain evidence="2 3">Mercado 3170</strain>
    </source>
</reference>